<comment type="function">
    <text evidence="1">Has a role in nuclear-cytoplasmic transport of proteins and mRNAs.</text>
</comment>
<dbReference type="InterPro" id="IPR045875">
    <property type="entry name" value="NTF2"/>
</dbReference>
<evidence type="ECO:0000313" key="3">
    <source>
        <dbReference type="EMBL" id="CUG86828.1"/>
    </source>
</evidence>
<dbReference type="GO" id="GO:0005737">
    <property type="term" value="C:cytoplasm"/>
    <property type="evidence" value="ECO:0007669"/>
    <property type="project" value="UniProtKB-SubCell"/>
</dbReference>
<reference evidence="4" key="1">
    <citation type="submission" date="2015-09" db="EMBL/GenBank/DDBJ databases">
        <authorList>
            <consortium name="Pathogen Informatics"/>
        </authorList>
    </citation>
    <scope>NUCLEOTIDE SEQUENCE [LARGE SCALE GENOMIC DNA]</scope>
    <source>
        <strain evidence="4">Lake Konstanz</strain>
    </source>
</reference>
<dbReference type="InterPro" id="IPR032710">
    <property type="entry name" value="NTF2-like_dom_sf"/>
</dbReference>
<keyword evidence="1" id="KW-0539">Nucleus</keyword>
<dbReference type="Pfam" id="PF02136">
    <property type="entry name" value="NTF2"/>
    <property type="match status" value="1"/>
</dbReference>
<dbReference type="SUPFAM" id="SSF54427">
    <property type="entry name" value="NTF2-like"/>
    <property type="match status" value="1"/>
</dbReference>
<keyword evidence="4" id="KW-1185">Reference proteome</keyword>
<evidence type="ECO:0000256" key="1">
    <source>
        <dbReference type="RuleBase" id="RU369002"/>
    </source>
</evidence>
<feature type="domain" description="NTF2" evidence="2">
    <location>
        <begin position="13"/>
        <end position="133"/>
    </location>
</feature>
<dbReference type="Gene3D" id="3.10.450.50">
    <property type="match status" value="1"/>
</dbReference>
<accession>A0A0S4J9D4</accession>
<gene>
    <name evidence="3" type="ORF">BSAL_06910</name>
</gene>
<comment type="subcellular location">
    <subcellularLocation>
        <location evidence="1">Cytoplasm</location>
    </subcellularLocation>
    <subcellularLocation>
        <location evidence="1">Nucleus</location>
    </subcellularLocation>
</comment>
<dbReference type="Proteomes" id="UP000051952">
    <property type="component" value="Unassembled WGS sequence"/>
</dbReference>
<dbReference type="AlphaFoldDB" id="A0A0S4J9D4"/>
<dbReference type="InterPro" id="IPR002075">
    <property type="entry name" value="NTF2_dom"/>
</dbReference>
<organism evidence="3 4">
    <name type="scientific">Bodo saltans</name>
    <name type="common">Flagellated protozoan</name>
    <dbReference type="NCBI Taxonomy" id="75058"/>
    <lineage>
        <taxon>Eukaryota</taxon>
        <taxon>Discoba</taxon>
        <taxon>Euglenozoa</taxon>
        <taxon>Kinetoplastea</taxon>
        <taxon>Metakinetoplastina</taxon>
        <taxon>Eubodonida</taxon>
        <taxon>Bodonidae</taxon>
        <taxon>Bodo</taxon>
    </lineage>
</organism>
<dbReference type="GO" id="GO:0006913">
    <property type="term" value="P:nucleocytoplasmic transport"/>
    <property type="evidence" value="ECO:0007669"/>
    <property type="project" value="UniProtKB-UniRule"/>
</dbReference>
<sequence length="139" mass="15902">MADRNEIQRVAAAALSFKSNFYQLLDNPTRRAELAQVYHPGASCLMEWNGHALNTPEEIAAYLNQLPKTNHQIDTADAHPLPGCEGADSILLTVTGRVTYDSEHRREFFQRFVLRKTEPSSSKLYIINDYYRWLSEKSV</sequence>
<keyword evidence="1" id="KW-0653">Protein transport</keyword>
<dbReference type="InterPro" id="IPR018222">
    <property type="entry name" value="Nuclear_transport_factor_2_euk"/>
</dbReference>
<protein>
    <recommendedName>
        <fullName evidence="1">NTF2-related export protein</fullName>
    </recommendedName>
</protein>
<dbReference type="GO" id="GO:0051028">
    <property type="term" value="P:mRNA transport"/>
    <property type="evidence" value="ECO:0007669"/>
    <property type="project" value="UniProtKB-UniRule"/>
</dbReference>
<dbReference type="GO" id="GO:0015031">
    <property type="term" value="P:protein transport"/>
    <property type="evidence" value="ECO:0007669"/>
    <property type="project" value="UniProtKB-KW"/>
</dbReference>
<dbReference type="CDD" id="cd00780">
    <property type="entry name" value="NTF2"/>
    <property type="match status" value="1"/>
</dbReference>
<proteinExistence type="predicted"/>
<dbReference type="PROSITE" id="PS50177">
    <property type="entry name" value="NTF2_DOMAIN"/>
    <property type="match status" value="1"/>
</dbReference>
<dbReference type="OMA" id="SFLMTVH"/>
<keyword evidence="1" id="KW-0813">Transport</keyword>
<keyword evidence="1" id="KW-0963">Cytoplasm</keyword>
<dbReference type="PANTHER" id="PTHR12612">
    <property type="entry name" value="NUCLEAR TRANSPORT FACTOR 2"/>
    <property type="match status" value="1"/>
</dbReference>
<dbReference type="GO" id="GO:0005634">
    <property type="term" value="C:nucleus"/>
    <property type="evidence" value="ECO:0007669"/>
    <property type="project" value="UniProtKB-SubCell"/>
</dbReference>
<dbReference type="VEuPathDB" id="TriTrypDB:BSAL_06910"/>
<evidence type="ECO:0000313" key="4">
    <source>
        <dbReference type="Proteomes" id="UP000051952"/>
    </source>
</evidence>
<dbReference type="OrthoDB" id="25408at2759"/>
<dbReference type="EMBL" id="CYKH01001400">
    <property type="protein sequence ID" value="CUG86828.1"/>
    <property type="molecule type" value="Genomic_DNA"/>
</dbReference>
<evidence type="ECO:0000259" key="2">
    <source>
        <dbReference type="PROSITE" id="PS50177"/>
    </source>
</evidence>
<name>A0A0S4J9D4_BODSA</name>